<feature type="compositionally biased region" description="Low complexity" evidence="1">
    <location>
        <begin position="469"/>
        <end position="484"/>
    </location>
</feature>
<feature type="compositionally biased region" description="Acidic residues" evidence="1">
    <location>
        <begin position="62"/>
        <end position="73"/>
    </location>
</feature>
<keyword evidence="4" id="KW-1185">Reference proteome</keyword>
<dbReference type="Proteomes" id="UP000275408">
    <property type="component" value="Unassembled WGS sequence"/>
</dbReference>
<feature type="compositionally biased region" description="Polar residues" evidence="1">
    <location>
        <begin position="705"/>
        <end position="714"/>
    </location>
</feature>
<feature type="region of interest" description="Disordered" evidence="1">
    <location>
        <begin position="172"/>
        <end position="312"/>
    </location>
</feature>
<dbReference type="PANTHER" id="PTHR46697:SF1">
    <property type="entry name" value="FORMIN-BINDING PROTEIN 4"/>
    <property type="match status" value="1"/>
</dbReference>
<name>A0A3M6UDJ4_POCDA</name>
<dbReference type="SUPFAM" id="SSF51045">
    <property type="entry name" value="WW domain"/>
    <property type="match status" value="1"/>
</dbReference>
<dbReference type="STRING" id="46731.A0A3M6UDJ4"/>
<feature type="region of interest" description="Disordered" evidence="1">
    <location>
        <begin position="451"/>
        <end position="484"/>
    </location>
</feature>
<evidence type="ECO:0000313" key="3">
    <source>
        <dbReference type="EMBL" id="RMX51753.1"/>
    </source>
</evidence>
<dbReference type="OrthoDB" id="2444812at2759"/>
<feature type="compositionally biased region" description="Acidic residues" evidence="1">
    <location>
        <begin position="264"/>
        <end position="273"/>
    </location>
</feature>
<evidence type="ECO:0000256" key="1">
    <source>
        <dbReference type="SAM" id="MobiDB-lite"/>
    </source>
</evidence>
<feature type="region of interest" description="Disordered" evidence="1">
    <location>
        <begin position="325"/>
        <end position="349"/>
    </location>
</feature>
<evidence type="ECO:0000259" key="2">
    <source>
        <dbReference type="PROSITE" id="PS50020"/>
    </source>
</evidence>
<feature type="region of interest" description="Disordered" evidence="1">
    <location>
        <begin position="546"/>
        <end position="625"/>
    </location>
</feature>
<proteinExistence type="predicted"/>
<dbReference type="AlphaFoldDB" id="A0A3M6UDJ4"/>
<sequence length="784" mass="85935">MGRRSKEKQLVAQASRRRTVLQIGRVSRREAGEGLATSSLTRAINPNSISGIGLLGSYGDHSDDEDDEENLELADDRNGGTNSREESSQPSPSSTEQHMEIDAKLADFFKEIESIDADTTSTVNDGITNSQAEEAVSSTTEDEHPMMYPAEGYDNKKKPAYQLVGVVVEFTRESGVVKNQETPSEDGSEPDSKEENSKENSDEDPVSFQVVDSWDDQDNDSSEPKEEENSAVLKSDKMVDDNDDDDVDDDEEEVPAKKLKLEQAAEDDSDDDFAVQLLEDTYDKGKQDTLVEESMDMSDEEAKIGSEDKEEKPLLPPEVFEHLKAAPTEDKKGEKSQTAANEKKKMYDKAEEDQRSQILELASVLCNKLDFLEVSRQGVSNLKILLIEMETRISDWREGALDSRHLVLKLCEADTQLKQYEESAAPPGWSCHWDRTHKRYYYTNRVTGDSQWEYPSDETESDVKEDTSAVETSSQSSTAAVSSSQTSVPMWNYSAYVPMVQAPVMSVVMPTVPVVSSSVTADSLANPPVPGTDHGFKAVTLTASYPDEAEESPPPPPGTDDLPPLPPVDSCTPPPPPPEPAEVPPPPPGEEMPTTVSTTVTRVASPFISGQPTVATAVAKSRSLPRSIVDYSDLEASSASPPLPIEPVAAAESSGTQFSAPPQGIAAAVVSTPTSLTAKPKVKKKKKSSKVGTSLLSSKARKVSTLVQKWQSIKQQEEPTLDSSEDEEERIDPSRQIEEWKREHLSSGQAAYNPNFEEIKGDWRERLKQRQAKARSGAADQKDT</sequence>
<feature type="compositionally biased region" description="Basic and acidic residues" evidence="1">
    <location>
        <begin position="74"/>
        <end position="87"/>
    </location>
</feature>
<protein>
    <recommendedName>
        <fullName evidence="2">WW domain-containing protein</fullName>
    </recommendedName>
</protein>
<dbReference type="InterPro" id="IPR036020">
    <property type="entry name" value="WW_dom_sf"/>
</dbReference>
<dbReference type="EMBL" id="RCHS01001723">
    <property type="protein sequence ID" value="RMX51753.1"/>
    <property type="molecule type" value="Genomic_DNA"/>
</dbReference>
<feature type="compositionally biased region" description="Basic residues" evidence="1">
    <location>
        <begin position="680"/>
        <end position="689"/>
    </location>
</feature>
<feature type="compositionally biased region" description="Acidic residues" evidence="1">
    <location>
        <begin position="290"/>
        <end position="299"/>
    </location>
</feature>
<dbReference type="PROSITE" id="PS50020">
    <property type="entry name" value="WW_DOMAIN_2"/>
    <property type="match status" value="1"/>
</dbReference>
<feature type="compositionally biased region" description="Pro residues" evidence="1">
    <location>
        <begin position="552"/>
        <end position="590"/>
    </location>
</feature>
<feature type="region of interest" description="Disordered" evidence="1">
    <location>
        <begin position="117"/>
        <end position="158"/>
    </location>
</feature>
<feature type="compositionally biased region" description="Basic and acidic residues" evidence="1">
    <location>
        <begin position="300"/>
        <end position="312"/>
    </location>
</feature>
<feature type="domain" description="WW" evidence="2">
    <location>
        <begin position="423"/>
        <end position="457"/>
    </location>
</feature>
<organism evidence="3 4">
    <name type="scientific">Pocillopora damicornis</name>
    <name type="common">Cauliflower coral</name>
    <name type="synonym">Millepora damicornis</name>
    <dbReference type="NCBI Taxonomy" id="46731"/>
    <lineage>
        <taxon>Eukaryota</taxon>
        <taxon>Metazoa</taxon>
        <taxon>Cnidaria</taxon>
        <taxon>Anthozoa</taxon>
        <taxon>Hexacorallia</taxon>
        <taxon>Scleractinia</taxon>
        <taxon>Astrocoeniina</taxon>
        <taxon>Pocilloporidae</taxon>
        <taxon>Pocillopora</taxon>
    </lineage>
</organism>
<dbReference type="Pfam" id="PF00397">
    <property type="entry name" value="WW"/>
    <property type="match status" value="1"/>
</dbReference>
<dbReference type="PROSITE" id="PS01159">
    <property type="entry name" value="WW_DOMAIN_1"/>
    <property type="match status" value="1"/>
</dbReference>
<dbReference type="Gene3D" id="2.20.70.10">
    <property type="match status" value="1"/>
</dbReference>
<feature type="region of interest" description="Disordered" evidence="1">
    <location>
        <begin position="676"/>
        <end position="756"/>
    </location>
</feature>
<feature type="compositionally biased region" description="Basic and acidic residues" evidence="1">
    <location>
        <begin position="254"/>
        <end position="263"/>
    </location>
</feature>
<feature type="compositionally biased region" description="Low complexity" evidence="1">
    <location>
        <begin position="591"/>
        <end position="603"/>
    </location>
</feature>
<dbReference type="SMART" id="SM00456">
    <property type="entry name" value="WW"/>
    <property type="match status" value="1"/>
</dbReference>
<feature type="compositionally biased region" description="Basic and acidic residues" evidence="1">
    <location>
        <begin position="731"/>
        <end position="745"/>
    </location>
</feature>
<feature type="compositionally biased region" description="Acidic residues" evidence="1">
    <location>
        <begin position="241"/>
        <end position="253"/>
    </location>
</feature>
<feature type="compositionally biased region" description="Polar residues" evidence="1">
    <location>
        <begin position="117"/>
        <end position="139"/>
    </location>
</feature>
<dbReference type="InterPro" id="IPR001202">
    <property type="entry name" value="WW_dom"/>
</dbReference>
<reference evidence="3 4" key="1">
    <citation type="journal article" date="2018" name="Sci. Rep.">
        <title>Comparative analysis of the Pocillopora damicornis genome highlights role of immune system in coral evolution.</title>
        <authorList>
            <person name="Cunning R."/>
            <person name="Bay R.A."/>
            <person name="Gillette P."/>
            <person name="Baker A.C."/>
            <person name="Traylor-Knowles N."/>
        </authorList>
    </citation>
    <scope>NUCLEOTIDE SEQUENCE [LARGE SCALE GENOMIC DNA]</scope>
    <source>
        <strain evidence="3">RSMAS</strain>
        <tissue evidence="3">Whole animal</tissue>
    </source>
</reference>
<gene>
    <name evidence="3" type="ORF">pdam_00011748</name>
</gene>
<feature type="compositionally biased region" description="Acidic residues" evidence="1">
    <location>
        <begin position="719"/>
        <end position="730"/>
    </location>
</feature>
<comment type="caution">
    <text evidence="3">The sequence shown here is derived from an EMBL/GenBank/DDBJ whole genome shotgun (WGS) entry which is preliminary data.</text>
</comment>
<feature type="compositionally biased region" description="Low complexity" evidence="1">
    <location>
        <begin position="48"/>
        <end position="57"/>
    </location>
</feature>
<dbReference type="InterPro" id="IPR053076">
    <property type="entry name" value="WW_domain_protein"/>
</dbReference>
<feature type="region of interest" description="Disordered" evidence="1">
    <location>
        <begin position="46"/>
        <end position="99"/>
    </location>
</feature>
<feature type="compositionally biased region" description="Basic and acidic residues" evidence="1">
    <location>
        <begin position="222"/>
        <end position="240"/>
    </location>
</feature>
<dbReference type="PANTHER" id="PTHR46697">
    <property type="entry name" value="FORMIN-BINDING PROTEIN 4"/>
    <property type="match status" value="1"/>
</dbReference>
<accession>A0A3M6UDJ4</accession>
<feature type="compositionally biased region" description="Basic and acidic residues" evidence="1">
    <location>
        <begin position="190"/>
        <end position="200"/>
    </location>
</feature>
<evidence type="ECO:0000313" key="4">
    <source>
        <dbReference type="Proteomes" id="UP000275408"/>
    </source>
</evidence>
<dbReference type="CDD" id="cd00201">
    <property type="entry name" value="WW"/>
    <property type="match status" value="1"/>
</dbReference>